<evidence type="ECO:0000256" key="1">
    <source>
        <dbReference type="SAM" id="Phobius"/>
    </source>
</evidence>
<dbReference type="AlphaFoldDB" id="A0A382WPP3"/>
<gene>
    <name evidence="3" type="ORF">METZ01_LOCUS413730</name>
</gene>
<dbReference type="PANTHER" id="PTHR47755">
    <property type="entry name" value="CELL DIVISION PROTEIN FTSX"/>
    <property type="match status" value="1"/>
</dbReference>
<dbReference type="InterPro" id="IPR040690">
    <property type="entry name" value="FtsX_ECD"/>
</dbReference>
<evidence type="ECO:0000313" key="3">
    <source>
        <dbReference type="EMBL" id="SVD60876.1"/>
    </source>
</evidence>
<feature type="domain" description="FtsX extracellular" evidence="2">
    <location>
        <begin position="58"/>
        <end position="152"/>
    </location>
</feature>
<dbReference type="EMBL" id="UINC01161591">
    <property type="protein sequence ID" value="SVD60876.1"/>
    <property type="molecule type" value="Genomic_DNA"/>
</dbReference>
<sequence length="159" mass="18349">MYLFIQNILKTTFLNIKANKQVFVMSVITICIAFSILGLLLLVFVNLNTLFSTWNKQVQLIVYLKDDISKSQLTTLNEIYSNHGQIDSVSFISKDIAWKKFKNTFSKNSKFIESLDFNPLPASYVLKFNDNPDRLNNIRNISRILKVQEGVEALEYGEK</sequence>
<reference evidence="3" key="1">
    <citation type="submission" date="2018-05" db="EMBL/GenBank/DDBJ databases">
        <authorList>
            <person name="Lanie J.A."/>
            <person name="Ng W.-L."/>
            <person name="Kazmierczak K.M."/>
            <person name="Andrzejewski T.M."/>
            <person name="Davidsen T.M."/>
            <person name="Wayne K.J."/>
            <person name="Tettelin H."/>
            <person name="Glass J.I."/>
            <person name="Rusch D."/>
            <person name="Podicherti R."/>
            <person name="Tsui H.-C.T."/>
            <person name="Winkler M.E."/>
        </authorList>
    </citation>
    <scope>NUCLEOTIDE SEQUENCE</scope>
</reference>
<evidence type="ECO:0000259" key="2">
    <source>
        <dbReference type="Pfam" id="PF18075"/>
    </source>
</evidence>
<feature type="transmembrane region" description="Helical" evidence="1">
    <location>
        <begin position="22"/>
        <end position="47"/>
    </location>
</feature>
<keyword evidence="1" id="KW-1133">Transmembrane helix</keyword>
<name>A0A382WPP3_9ZZZZ</name>
<dbReference type="GO" id="GO:0016020">
    <property type="term" value="C:membrane"/>
    <property type="evidence" value="ECO:0007669"/>
    <property type="project" value="InterPro"/>
</dbReference>
<dbReference type="InterPro" id="IPR004513">
    <property type="entry name" value="FtsX"/>
</dbReference>
<feature type="non-terminal residue" evidence="3">
    <location>
        <position position="159"/>
    </location>
</feature>
<proteinExistence type="predicted"/>
<dbReference type="Gene3D" id="3.30.70.3040">
    <property type="match status" value="1"/>
</dbReference>
<dbReference type="GO" id="GO:0051301">
    <property type="term" value="P:cell division"/>
    <property type="evidence" value="ECO:0007669"/>
    <property type="project" value="InterPro"/>
</dbReference>
<dbReference type="PANTHER" id="PTHR47755:SF1">
    <property type="entry name" value="CELL DIVISION PROTEIN FTSX"/>
    <property type="match status" value="1"/>
</dbReference>
<protein>
    <recommendedName>
        <fullName evidence="2">FtsX extracellular domain-containing protein</fullName>
    </recommendedName>
</protein>
<accession>A0A382WPP3</accession>
<keyword evidence="1" id="KW-0472">Membrane</keyword>
<dbReference type="Pfam" id="PF18075">
    <property type="entry name" value="FtsX_ECD"/>
    <property type="match status" value="1"/>
</dbReference>
<organism evidence="3">
    <name type="scientific">marine metagenome</name>
    <dbReference type="NCBI Taxonomy" id="408172"/>
    <lineage>
        <taxon>unclassified sequences</taxon>
        <taxon>metagenomes</taxon>
        <taxon>ecological metagenomes</taxon>
    </lineage>
</organism>
<keyword evidence="1" id="KW-0812">Transmembrane</keyword>